<dbReference type="AlphaFoldDB" id="A0A3M7RUZ5"/>
<evidence type="ECO:0000313" key="2">
    <source>
        <dbReference type="Proteomes" id="UP000276133"/>
    </source>
</evidence>
<reference evidence="1 2" key="1">
    <citation type="journal article" date="2018" name="Sci. Rep.">
        <title>Genomic signatures of local adaptation to the degree of environmental predictability in rotifers.</title>
        <authorList>
            <person name="Franch-Gras L."/>
            <person name="Hahn C."/>
            <person name="Garcia-Roger E.M."/>
            <person name="Carmona M.J."/>
            <person name="Serra M."/>
            <person name="Gomez A."/>
        </authorList>
    </citation>
    <scope>NUCLEOTIDE SEQUENCE [LARGE SCALE GENOMIC DNA]</scope>
    <source>
        <strain evidence="1">HYR1</strain>
    </source>
</reference>
<dbReference type="EMBL" id="REGN01002547">
    <property type="protein sequence ID" value="RNA27401.1"/>
    <property type="molecule type" value="Genomic_DNA"/>
</dbReference>
<gene>
    <name evidence="1" type="ORF">BpHYR1_024983</name>
</gene>
<evidence type="ECO:0000313" key="1">
    <source>
        <dbReference type="EMBL" id="RNA27401.1"/>
    </source>
</evidence>
<sequence>MGIFTIKKILNKARLGKRCPAVKKIKRYCAYRNNYQQTNGLNSKQKSLTNMASGNMKSTDDGLNNSQNTEAVLCNLKNQVTIIKIIRNLNADLLDQEFKGKIFKLIDLENNQCDFCSIKLEENIN</sequence>
<protein>
    <submittedName>
        <fullName evidence="1">Uncharacterized protein</fullName>
    </submittedName>
</protein>
<proteinExistence type="predicted"/>
<keyword evidence="2" id="KW-1185">Reference proteome</keyword>
<accession>A0A3M7RUZ5</accession>
<organism evidence="1 2">
    <name type="scientific">Brachionus plicatilis</name>
    <name type="common">Marine rotifer</name>
    <name type="synonym">Brachionus muelleri</name>
    <dbReference type="NCBI Taxonomy" id="10195"/>
    <lineage>
        <taxon>Eukaryota</taxon>
        <taxon>Metazoa</taxon>
        <taxon>Spiralia</taxon>
        <taxon>Gnathifera</taxon>
        <taxon>Rotifera</taxon>
        <taxon>Eurotatoria</taxon>
        <taxon>Monogononta</taxon>
        <taxon>Pseudotrocha</taxon>
        <taxon>Ploima</taxon>
        <taxon>Brachionidae</taxon>
        <taxon>Brachionus</taxon>
    </lineage>
</organism>
<dbReference type="Proteomes" id="UP000276133">
    <property type="component" value="Unassembled WGS sequence"/>
</dbReference>
<name>A0A3M7RUZ5_BRAPC</name>
<comment type="caution">
    <text evidence="1">The sequence shown here is derived from an EMBL/GenBank/DDBJ whole genome shotgun (WGS) entry which is preliminary data.</text>
</comment>